<protein>
    <submittedName>
        <fullName evidence="1">Uncharacterized protein</fullName>
    </submittedName>
</protein>
<name>A0ABX6P0E5_9BURK</name>
<reference evidence="1 2" key="1">
    <citation type="submission" date="2020-05" db="EMBL/GenBank/DDBJ databases">
        <title>Ramlibacter rhizophilus sp. nov., isolated from rhizosphere soil of national flower Mugunghwa from South Korea.</title>
        <authorList>
            <person name="Zheng-Fei Y."/>
            <person name="Huan T."/>
        </authorList>
    </citation>
    <scope>NUCLEOTIDE SEQUENCE [LARGE SCALE GENOMIC DNA]</scope>
    <source>
        <strain evidence="1 2">H242</strain>
    </source>
</reference>
<accession>A0ABX6P0E5</accession>
<gene>
    <name evidence="1" type="ORF">HK414_03235</name>
</gene>
<evidence type="ECO:0000313" key="2">
    <source>
        <dbReference type="Proteomes" id="UP000500826"/>
    </source>
</evidence>
<evidence type="ECO:0000313" key="1">
    <source>
        <dbReference type="EMBL" id="QJW83520.1"/>
    </source>
</evidence>
<proteinExistence type="predicted"/>
<dbReference type="Proteomes" id="UP000500826">
    <property type="component" value="Chromosome"/>
</dbReference>
<keyword evidence="2" id="KW-1185">Reference proteome</keyword>
<organism evidence="1 2">
    <name type="scientific">Ramlibacter terrae</name>
    <dbReference type="NCBI Taxonomy" id="2732511"/>
    <lineage>
        <taxon>Bacteria</taxon>
        <taxon>Pseudomonadati</taxon>
        <taxon>Pseudomonadota</taxon>
        <taxon>Betaproteobacteria</taxon>
        <taxon>Burkholderiales</taxon>
        <taxon>Comamonadaceae</taxon>
        <taxon>Ramlibacter</taxon>
    </lineage>
</organism>
<sequence>MVIAPALAVATRHCELSVTLTVTLLLAVTCAETAPTQARMAAAKPALRTEFSFMNDAPEVEINPKGLGKLLTRDPNVADAVTVCNPQS</sequence>
<dbReference type="EMBL" id="CP053418">
    <property type="protein sequence ID" value="QJW83520.1"/>
    <property type="molecule type" value="Genomic_DNA"/>
</dbReference>